<dbReference type="Gene3D" id="2.30.40.10">
    <property type="entry name" value="Urease, subunit C, domain 1"/>
    <property type="match status" value="1"/>
</dbReference>
<evidence type="ECO:0000313" key="4">
    <source>
        <dbReference type="Proteomes" id="UP000631300"/>
    </source>
</evidence>
<evidence type="ECO:0000313" key="3">
    <source>
        <dbReference type="EMBL" id="GGW75241.1"/>
    </source>
</evidence>
<organism evidence="3 4">
    <name type="scientific">Alteromonas halophila</name>
    <dbReference type="NCBI Taxonomy" id="516698"/>
    <lineage>
        <taxon>Bacteria</taxon>
        <taxon>Pseudomonadati</taxon>
        <taxon>Pseudomonadota</taxon>
        <taxon>Gammaproteobacteria</taxon>
        <taxon>Alteromonadales</taxon>
        <taxon>Alteromonadaceae</taxon>
        <taxon>Alteromonas/Salinimonas group</taxon>
        <taxon>Alteromonas</taxon>
    </lineage>
</organism>
<feature type="domain" description="Amidohydrolase 3" evidence="2">
    <location>
        <begin position="266"/>
        <end position="394"/>
    </location>
</feature>
<dbReference type="Gene3D" id="3.20.20.140">
    <property type="entry name" value="Metal-dependent hydrolases"/>
    <property type="match status" value="1"/>
</dbReference>
<dbReference type="InterPro" id="IPR051781">
    <property type="entry name" value="Metallo-dep_Hydrolase"/>
</dbReference>
<dbReference type="InterPro" id="IPR032466">
    <property type="entry name" value="Metal_Hydrolase"/>
</dbReference>
<feature type="signal peptide" evidence="1">
    <location>
        <begin position="1"/>
        <end position="19"/>
    </location>
</feature>
<keyword evidence="4" id="KW-1185">Reference proteome</keyword>
<reference evidence="3" key="2">
    <citation type="submission" date="2020-09" db="EMBL/GenBank/DDBJ databases">
        <authorList>
            <person name="Sun Q."/>
            <person name="Kim S."/>
        </authorList>
    </citation>
    <scope>NUCLEOTIDE SEQUENCE</scope>
    <source>
        <strain evidence="3">KCTC 22164</strain>
    </source>
</reference>
<dbReference type="AlphaFoldDB" id="A0A918MVZ6"/>
<reference evidence="3" key="1">
    <citation type="journal article" date="2014" name="Int. J. Syst. Evol. Microbiol.">
        <title>Complete genome sequence of Corynebacterium casei LMG S-19264T (=DSM 44701T), isolated from a smear-ripened cheese.</title>
        <authorList>
            <consortium name="US DOE Joint Genome Institute (JGI-PGF)"/>
            <person name="Walter F."/>
            <person name="Albersmeier A."/>
            <person name="Kalinowski J."/>
            <person name="Ruckert C."/>
        </authorList>
    </citation>
    <scope>NUCLEOTIDE SEQUENCE</scope>
    <source>
        <strain evidence="3">KCTC 22164</strain>
    </source>
</reference>
<dbReference type="SUPFAM" id="SSF51338">
    <property type="entry name" value="Composite domain of metallo-dependent hydrolases"/>
    <property type="match status" value="1"/>
</dbReference>
<accession>A0A918MVZ6</accession>
<proteinExistence type="predicted"/>
<dbReference type="Proteomes" id="UP000631300">
    <property type="component" value="Unassembled WGS sequence"/>
</dbReference>
<evidence type="ECO:0000256" key="1">
    <source>
        <dbReference type="SAM" id="SignalP"/>
    </source>
</evidence>
<dbReference type="EMBL" id="BMXP01000001">
    <property type="protein sequence ID" value="GGW75241.1"/>
    <property type="molecule type" value="Genomic_DNA"/>
</dbReference>
<dbReference type="RefSeq" id="WP_189403439.1">
    <property type="nucleotide sequence ID" value="NZ_BMXP01000001.1"/>
</dbReference>
<name>A0A918MVZ6_9ALTE</name>
<dbReference type="SUPFAM" id="SSF51556">
    <property type="entry name" value="Metallo-dependent hydrolases"/>
    <property type="match status" value="1"/>
</dbReference>
<dbReference type="GO" id="GO:0016810">
    <property type="term" value="F:hydrolase activity, acting on carbon-nitrogen (but not peptide) bonds"/>
    <property type="evidence" value="ECO:0007669"/>
    <property type="project" value="InterPro"/>
</dbReference>
<dbReference type="Pfam" id="PF07969">
    <property type="entry name" value="Amidohydro_3"/>
    <property type="match status" value="1"/>
</dbReference>
<evidence type="ECO:0000259" key="2">
    <source>
        <dbReference type="Pfam" id="PF07969"/>
    </source>
</evidence>
<comment type="caution">
    <text evidence="3">The sequence shown here is derived from an EMBL/GenBank/DDBJ whole genome shotgun (WGS) entry which is preliminary data.</text>
</comment>
<feature type="chain" id="PRO_5037010848" evidence="1">
    <location>
        <begin position="20"/>
        <end position="426"/>
    </location>
</feature>
<dbReference type="InterPro" id="IPR013108">
    <property type="entry name" value="Amidohydro_3"/>
</dbReference>
<dbReference type="PANTHER" id="PTHR43135:SF3">
    <property type="entry name" value="ALPHA-D-RIBOSE 1-METHYLPHOSPHONATE 5-TRIPHOSPHATE DIPHOSPHATASE"/>
    <property type="match status" value="1"/>
</dbReference>
<dbReference type="InterPro" id="IPR011059">
    <property type="entry name" value="Metal-dep_hydrolase_composite"/>
</dbReference>
<dbReference type="PANTHER" id="PTHR43135">
    <property type="entry name" value="ALPHA-D-RIBOSE 1-METHYLPHOSPHONATE 5-TRIPHOSPHATE DIPHOSPHATASE"/>
    <property type="match status" value="1"/>
</dbReference>
<sequence length="426" mass="44440">MKTLALLALSTLMSTTVLAQNIAITGGKVITMGENGTLHKATILIEDGTIQQVSGDDIEIPEGYQVIDASGKTVTPGLIGAFTSLGLVEVSSSAGVVDATVDPTPITKTGAALDVSYAVNPDSSLMGVTRIEGMTAAATGITYTDFLFSGQGAVISLSGDEPVLKSQAFVTVDVTGSGSEHTGGSRAALWVTIEQALAEADAVTTLPGPDTAWHGLNTPNDISALKKVLSGDLPLFMKADRASDIRQVIAFKERHSMINVVLIHAVEAWRVADALAEADIPVIIDPEYNLPGNFDQLGATLANAARLEQAGVSVAIGMDTHNIRLATQHAGNAVASGLSYDAGIASLTRTPAQILGMEDTLGQIGTGYRADVVIWSGDPLEVTEVAEQVIINGSLIDMESRQSRLRERYVGMDAASDTSASHYVRP</sequence>
<keyword evidence="1" id="KW-0732">Signal</keyword>
<gene>
    <name evidence="3" type="ORF">GCM10007391_04340</name>
</gene>
<protein>
    <submittedName>
        <fullName evidence="3">Amidohydrolase</fullName>
    </submittedName>
</protein>